<dbReference type="Pfam" id="PF26296">
    <property type="entry name" value="DUF8080"/>
    <property type="match status" value="1"/>
</dbReference>
<gene>
    <name evidence="4" type="ORF">ACFQQG_11500</name>
</gene>
<evidence type="ECO:0000256" key="1">
    <source>
        <dbReference type="SAM" id="Coils"/>
    </source>
</evidence>
<name>A0ABD5W7H2_9EURY</name>
<feature type="compositionally biased region" description="Basic and acidic residues" evidence="2">
    <location>
        <begin position="88"/>
        <end position="105"/>
    </location>
</feature>
<evidence type="ECO:0000256" key="2">
    <source>
        <dbReference type="SAM" id="MobiDB-lite"/>
    </source>
</evidence>
<dbReference type="RefSeq" id="WP_382185608.1">
    <property type="nucleotide sequence ID" value="NZ_JBHSZI010000001.1"/>
</dbReference>
<accession>A0ABD5W7H2</accession>
<evidence type="ECO:0000313" key="4">
    <source>
        <dbReference type="EMBL" id="MFC7058687.1"/>
    </source>
</evidence>
<feature type="region of interest" description="Disordered" evidence="2">
    <location>
        <begin position="24"/>
        <end position="113"/>
    </location>
</feature>
<sequence length="195" mass="20847">MPTQGWQENTFEGTVSADEPLVVGYATPVPPQEPPAKITATGRPEEAGVTPRRLVRTLGDPRPPRDVLPATPPAGPAQETCPTAVDGGSKRAVDEAKTTRAKAEHAASATATEPTAWFEAVEGRLDETERLAGATDADEIRDAVEAAGGIEAVRELQAQLDEDRRQLQELRRRSETLAEELAAVDLPLATLERVV</sequence>
<comment type="caution">
    <text evidence="4">The sequence shown here is derived from an EMBL/GenBank/DDBJ whole genome shotgun (WGS) entry which is preliminary data.</text>
</comment>
<protein>
    <recommendedName>
        <fullName evidence="3">DUF8080 domain-containing protein</fullName>
    </recommendedName>
</protein>
<keyword evidence="5" id="KW-1185">Reference proteome</keyword>
<reference evidence="4 5" key="1">
    <citation type="journal article" date="2019" name="Int. J. Syst. Evol. Microbiol.">
        <title>The Global Catalogue of Microorganisms (GCM) 10K type strain sequencing project: providing services to taxonomists for standard genome sequencing and annotation.</title>
        <authorList>
            <consortium name="The Broad Institute Genomics Platform"/>
            <consortium name="The Broad Institute Genome Sequencing Center for Infectious Disease"/>
            <person name="Wu L."/>
            <person name="Ma J."/>
        </authorList>
    </citation>
    <scope>NUCLEOTIDE SEQUENCE [LARGE SCALE GENOMIC DNA]</scope>
    <source>
        <strain evidence="4 5">JCM 30072</strain>
    </source>
</reference>
<dbReference type="InterPro" id="IPR057179">
    <property type="entry name" value="DUF7857"/>
</dbReference>
<feature type="domain" description="DUF8080" evidence="3">
    <location>
        <begin position="113"/>
        <end position="185"/>
    </location>
</feature>
<organism evidence="4 5">
    <name type="scientific">Halovenus salina</name>
    <dbReference type="NCBI Taxonomy" id="1510225"/>
    <lineage>
        <taxon>Archaea</taxon>
        <taxon>Methanobacteriati</taxon>
        <taxon>Methanobacteriota</taxon>
        <taxon>Stenosarchaea group</taxon>
        <taxon>Halobacteria</taxon>
        <taxon>Halobacteriales</taxon>
        <taxon>Haloarculaceae</taxon>
        <taxon>Halovenus</taxon>
    </lineage>
</organism>
<dbReference type="Pfam" id="PF25256">
    <property type="entry name" value="DUF7857"/>
    <property type="match status" value="1"/>
</dbReference>
<dbReference type="InterPro" id="IPR058393">
    <property type="entry name" value="DUF8080"/>
</dbReference>
<dbReference type="Proteomes" id="UP001596445">
    <property type="component" value="Unassembled WGS sequence"/>
</dbReference>
<keyword evidence="1" id="KW-0175">Coiled coil</keyword>
<dbReference type="AlphaFoldDB" id="A0ABD5W7H2"/>
<feature type="coiled-coil region" evidence="1">
    <location>
        <begin position="150"/>
        <end position="180"/>
    </location>
</feature>
<evidence type="ECO:0000313" key="5">
    <source>
        <dbReference type="Proteomes" id="UP001596445"/>
    </source>
</evidence>
<dbReference type="EMBL" id="JBHSZI010000001">
    <property type="protein sequence ID" value="MFC7058687.1"/>
    <property type="molecule type" value="Genomic_DNA"/>
</dbReference>
<evidence type="ECO:0000259" key="3">
    <source>
        <dbReference type="Pfam" id="PF26296"/>
    </source>
</evidence>
<proteinExistence type="predicted"/>